<accession>A0A1G4MKW0</accession>
<dbReference type="Pfam" id="PF08700">
    <property type="entry name" value="VPS51_Exo84_N"/>
    <property type="match status" value="1"/>
</dbReference>
<feature type="region of interest" description="Disordered" evidence="1">
    <location>
        <begin position="29"/>
        <end position="76"/>
    </location>
</feature>
<name>A0A1G4MKW0_LACFM</name>
<evidence type="ECO:0000313" key="3">
    <source>
        <dbReference type="Proteomes" id="UP000190831"/>
    </source>
</evidence>
<dbReference type="Proteomes" id="UP000190831">
    <property type="component" value="Chromosome H"/>
</dbReference>
<organism evidence="2 3">
    <name type="scientific">Lachancea fermentati</name>
    <name type="common">Zygosaccharomyces fermentati</name>
    <dbReference type="NCBI Taxonomy" id="4955"/>
    <lineage>
        <taxon>Eukaryota</taxon>
        <taxon>Fungi</taxon>
        <taxon>Dikarya</taxon>
        <taxon>Ascomycota</taxon>
        <taxon>Saccharomycotina</taxon>
        <taxon>Saccharomycetes</taxon>
        <taxon>Saccharomycetales</taxon>
        <taxon>Saccharomycetaceae</taxon>
        <taxon>Lachancea</taxon>
    </lineage>
</organism>
<dbReference type="AlphaFoldDB" id="A0A1G4MKW0"/>
<evidence type="ECO:0000256" key="1">
    <source>
        <dbReference type="SAM" id="MobiDB-lite"/>
    </source>
</evidence>
<dbReference type="STRING" id="4955.A0A1G4MKW0"/>
<reference evidence="2 3" key="1">
    <citation type="submission" date="2016-03" db="EMBL/GenBank/DDBJ databases">
        <authorList>
            <person name="Devillers H."/>
        </authorList>
    </citation>
    <scope>NUCLEOTIDE SEQUENCE [LARGE SCALE GENOMIC DNA]</scope>
    <source>
        <strain evidence="2">CBS 6772</strain>
    </source>
</reference>
<dbReference type="EMBL" id="LT598491">
    <property type="protein sequence ID" value="SCW04416.1"/>
    <property type="molecule type" value="Genomic_DNA"/>
</dbReference>
<keyword evidence="3" id="KW-1185">Reference proteome</keyword>
<protein>
    <submittedName>
        <fullName evidence="2">LAFE_0H13036g1_1</fullName>
    </submittedName>
</protein>
<sequence>MAEQITHKRPLKIRLDKDKRKLLQEYYHLNEAQAQSQNKHNLPSQDQSSEIESTNDNENDTTATTTPTPAPVDKPISDSTLAELVHIHNTLLTKETETNNTIKNTIYENYYDLIKVNKLLSSVAEESTVNIEQLRATLELLTPPQSRKDKEST</sequence>
<evidence type="ECO:0000313" key="2">
    <source>
        <dbReference type="EMBL" id="SCW04416.1"/>
    </source>
</evidence>
<dbReference type="OMA" id="MTEQISH"/>
<feature type="compositionally biased region" description="Polar residues" evidence="1">
    <location>
        <begin position="32"/>
        <end position="47"/>
    </location>
</feature>
<gene>
    <name evidence="2" type="ORF">LAFE_0H13036G</name>
</gene>
<proteinExistence type="predicted"/>